<sequence length="114" mass="12309">MLPLLPTHPLVLKVIKGVSCTLIAGALGLVATKLSGMIAEHTLLERVFWIGAAALLFHILEGIAAGILAHRLKENPVKAGMYTFWTGIAGITEILQRLEDSRQVTTIESGIRIK</sequence>
<dbReference type="EMBL" id="QXHD01000004">
    <property type="protein sequence ID" value="NEZ57662.1"/>
    <property type="molecule type" value="Genomic_DNA"/>
</dbReference>
<proteinExistence type="predicted"/>
<name>A0A6M0RPH3_9CYAN</name>
<feature type="transmembrane region" description="Helical" evidence="1">
    <location>
        <begin position="14"/>
        <end position="35"/>
    </location>
</feature>
<reference evidence="2 3" key="1">
    <citation type="journal article" date="2020" name="Microb. Ecol.">
        <title>Ecogenomics of the Marine Benthic Filamentous Cyanobacterium Adonisia.</title>
        <authorList>
            <person name="Walter J.M."/>
            <person name="Coutinho F.H."/>
            <person name="Leomil L."/>
            <person name="Hargreaves P.I."/>
            <person name="Campeao M.E."/>
            <person name="Vieira V.V."/>
            <person name="Silva B.S."/>
            <person name="Fistarol G.O."/>
            <person name="Salomon P.S."/>
            <person name="Sawabe T."/>
            <person name="Mino S."/>
            <person name="Hosokawa M."/>
            <person name="Miyashita H."/>
            <person name="Maruyama F."/>
            <person name="van Verk M.C."/>
            <person name="Dutilh B.E."/>
            <person name="Thompson C.C."/>
            <person name="Thompson F.L."/>
        </authorList>
    </citation>
    <scope>NUCLEOTIDE SEQUENCE [LARGE SCALE GENOMIC DNA]</scope>
    <source>
        <strain evidence="2 3">CCMR0081</strain>
    </source>
</reference>
<keyword evidence="3" id="KW-1185">Reference proteome</keyword>
<keyword evidence="1" id="KW-0472">Membrane</keyword>
<protein>
    <submittedName>
        <fullName evidence="2">Uncharacterized protein</fullName>
    </submittedName>
</protein>
<evidence type="ECO:0000256" key="1">
    <source>
        <dbReference type="SAM" id="Phobius"/>
    </source>
</evidence>
<dbReference type="Proteomes" id="UP000481033">
    <property type="component" value="Unassembled WGS sequence"/>
</dbReference>
<accession>A0A6M0RPH3</accession>
<dbReference type="AlphaFoldDB" id="A0A6M0RPH3"/>
<keyword evidence="1" id="KW-0812">Transmembrane</keyword>
<comment type="caution">
    <text evidence="2">The sequence shown here is derived from an EMBL/GenBank/DDBJ whole genome shotgun (WGS) entry which is preliminary data.</text>
</comment>
<feature type="transmembrane region" description="Helical" evidence="1">
    <location>
        <begin position="47"/>
        <end position="69"/>
    </location>
</feature>
<evidence type="ECO:0000313" key="3">
    <source>
        <dbReference type="Proteomes" id="UP000481033"/>
    </source>
</evidence>
<keyword evidence="1" id="KW-1133">Transmembrane helix</keyword>
<organism evidence="2 3">
    <name type="scientific">Adonisia turfae CCMR0081</name>
    <dbReference type="NCBI Taxonomy" id="2292702"/>
    <lineage>
        <taxon>Bacteria</taxon>
        <taxon>Bacillati</taxon>
        <taxon>Cyanobacteriota</taxon>
        <taxon>Adonisia</taxon>
        <taxon>Adonisia turfae</taxon>
    </lineage>
</organism>
<gene>
    <name evidence="2" type="ORF">DXZ20_18745</name>
</gene>
<dbReference type="RefSeq" id="WP_163699790.1">
    <property type="nucleotide sequence ID" value="NZ_QXHD01000004.1"/>
</dbReference>
<evidence type="ECO:0000313" key="2">
    <source>
        <dbReference type="EMBL" id="NEZ57662.1"/>
    </source>
</evidence>